<dbReference type="InterPro" id="IPR015995">
    <property type="entry name" value="MlrC_N"/>
</dbReference>
<gene>
    <name evidence="4" type="ORF">N0A02_26060</name>
</gene>
<comment type="caution">
    <text evidence="4">The sequence shown here is derived from an EMBL/GenBank/DDBJ whole genome shotgun (WGS) entry which is preliminary data.</text>
</comment>
<name>A0ABV1LWF1_9BURK</name>
<accession>A0ABV1LWF1</accession>
<comment type="cofactor">
    <cofactor evidence="1">
        <name>Zn(2+)</name>
        <dbReference type="ChEBI" id="CHEBI:29105"/>
    </cofactor>
    <text evidence="1">Binds 1 zinc ion per subunit.</text>
</comment>
<feature type="domain" description="Microcystin LR degradation protein MlrC C-terminal" evidence="2">
    <location>
        <begin position="302"/>
        <end position="492"/>
    </location>
</feature>
<protein>
    <recommendedName>
        <fullName evidence="1">Microcystinase C</fullName>
        <shortName evidence="1">MlrC</shortName>
    </recommendedName>
</protein>
<keyword evidence="1" id="KW-0479">Metal-binding</keyword>
<keyword evidence="5" id="KW-1185">Reference proteome</keyword>
<dbReference type="PIRSF" id="PIRSF012702">
    <property type="entry name" value="UCP012702"/>
    <property type="match status" value="1"/>
</dbReference>
<comment type="similarity">
    <text evidence="1">Belongs to the peptidase M81 family.</text>
</comment>
<feature type="domain" description="Microcystin LR degradation protein MlrC N-terminal" evidence="3">
    <location>
        <begin position="3"/>
        <end position="289"/>
    </location>
</feature>
<evidence type="ECO:0000313" key="5">
    <source>
        <dbReference type="Proteomes" id="UP001469089"/>
    </source>
</evidence>
<dbReference type="InterPro" id="IPR009197">
    <property type="entry name" value="MlrC"/>
</dbReference>
<comment type="function">
    <text evidence="1">Involved in peptidolytic degradation of cyclic heptapeptide hepatotoxin microcystin (MC).</text>
</comment>
<dbReference type="Proteomes" id="UP001469089">
    <property type="component" value="Unassembled WGS sequence"/>
</dbReference>
<dbReference type="Pfam" id="PF07171">
    <property type="entry name" value="MlrC_C"/>
    <property type="match status" value="1"/>
</dbReference>
<dbReference type="InterPro" id="IPR010799">
    <property type="entry name" value="MlrC_C"/>
</dbReference>
<keyword evidence="1" id="KW-0482">Metalloprotease</keyword>
<dbReference type="RefSeq" id="WP_349544673.1">
    <property type="nucleotide sequence ID" value="NZ_JAOALG010000002.1"/>
</dbReference>
<keyword evidence="1" id="KW-0378">Hydrolase</keyword>
<dbReference type="EMBL" id="JAOALG010000002">
    <property type="protein sequence ID" value="MEQ5842925.1"/>
    <property type="molecule type" value="Genomic_DNA"/>
</dbReference>
<evidence type="ECO:0000313" key="4">
    <source>
        <dbReference type="EMBL" id="MEQ5842925.1"/>
    </source>
</evidence>
<organism evidence="4 5">
    <name type="scientific">Paraburkholderia acidicola</name>
    <dbReference type="NCBI Taxonomy" id="1912599"/>
    <lineage>
        <taxon>Bacteria</taxon>
        <taxon>Pseudomonadati</taxon>
        <taxon>Pseudomonadota</taxon>
        <taxon>Betaproteobacteria</taxon>
        <taxon>Burkholderiales</taxon>
        <taxon>Burkholderiaceae</taxon>
        <taxon>Paraburkholderia</taxon>
    </lineage>
</organism>
<evidence type="ECO:0000259" key="2">
    <source>
        <dbReference type="Pfam" id="PF07171"/>
    </source>
</evidence>
<proteinExistence type="inferred from homology"/>
<evidence type="ECO:0000256" key="1">
    <source>
        <dbReference type="PIRNR" id="PIRNR012702"/>
    </source>
</evidence>
<sequence>MMRVLVCGFEHETNTFAVSKADWAAFNRGDSFPAFIEGQAMLDSMEGVNLPVGGFIDAARQKGWELVPGLWCGATPSAHITEDAFERISAAIVERAQRGEFEAIYVDFHGAGVAEHVNDVEGEVLVRLRREIGYDIPIVASLDLHANVTAEMLTQADAMVGFRTYPHVDMAKTGALAAELLERRRARGIREKMAYRRLPFLISTNSQSTLMSPAKAHFELLVELDRKYGTVSSFLMGFAAADFPECAPMVMSYGDRAEFALDELYRAVSEPDQWRLQHVYLPDDAVDRALRLAETSGRPVVVADTQDNPSGGADGNTTGMLHALLRNKAGERYPKKVAVGMIYDPKAAEAAARAGVGATIELDVGASVRTFTGEPSEPPVTARFSVVSLSDGRIALEGPMMTGFITKLGQCALLETDGVYVIVASGKMQVLDRAQIRMMGLVPEELKVIVIKSANHFRADFSRLVRDVETDILIAKSPGPKAVDPGDYRWKHILPSTRLRP</sequence>
<reference evidence="4 5" key="1">
    <citation type="journal article" date="2024" name="Chem. Sci.">
        <title>Discovery of a lagriamide polyketide by integrated genome mining, isotopic labeling, and untargeted metabolomics.</title>
        <authorList>
            <person name="Fergusson C.H."/>
            <person name="Saulog J."/>
            <person name="Paulo B.S."/>
            <person name="Wilson D.M."/>
            <person name="Liu D.Y."/>
            <person name="Morehouse N.J."/>
            <person name="Waterworth S."/>
            <person name="Barkei J."/>
            <person name="Gray C.A."/>
            <person name="Kwan J.C."/>
            <person name="Eustaquio A.S."/>
            <person name="Linington R.G."/>
        </authorList>
    </citation>
    <scope>NUCLEOTIDE SEQUENCE [LARGE SCALE GENOMIC DNA]</scope>
    <source>
        <strain evidence="4 5">RL17-338-BIF-B</strain>
    </source>
</reference>
<dbReference type="Pfam" id="PF07364">
    <property type="entry name" value="DUF1485"/>
    <property type="match status" value="1"/>
</dbReference>
<evidence type="ECO:0000259" key="3">
    <source>
        <dbReference type="Pfam" id="PF07364"/>
    </source>
</evidence>
<keyword evidence="1" id="KW-0645">Protease</keyword>